<dbReference type="InterPro" id="IPR051044">
    <property type="entry name" value="MAG_DAG_Lipase"/>
</dbReference>
<dbReference type="AlphaFoldDB" id="A0A0B7JXR4"/>
<gene>
    <name evidence="2" type="ORF">BN869_000003500_1</name>
</gene>
<dbReference type="Pfam" id="PF12146">
    <property type="entry name" value="Hydrolase_4"/>
    <property type="match status" value="1"/>
</dbReference>
<proteinExistence type="predicted"/>
<dbReference type="PANTHER" id="PTHR11614">
    <property type="entry name" value="PHOSPHOLIPASE-RELATED"/>
    <property type="match status" value="1"/>
</dbReference>
<dbReference type="SUPFAM" id="SSF53474">
    <property type="entry name" value="alpha/beta-Hydrolases"/>
    <property type="match status" value="1"/>
</dbReference>
<accession>A0A0B7JXR4</accession>
<organism evidence="2">
    <name type="scientific">Bionectria ochroleuca</name>
    <name type="common">Gliocladium roseum</name>
    <dbReference type="NCBI Taxonomy" id="29856"/>
    <lineage>
        <taxon>Eukaryota</taxon>
        <taxon>Fungi</taxon>
        <taxon>Dikarya</taxon>
        <taxon>Ascomycota</taxon>
        <taxon>Pezizomycotina</taxon>
        <taxon>Sordariomycetes</taxon>
        <taxon>Hypocreomycetidae</taxon>
        <taxon>Hypocreales</taxon>
        <taxon>Bionectriaceae</taxon>
        <taxon>Clonostachys</taxon>
    </lineage>
</organism>
<name>A0A0B7JXR4_BIOOC</name>
<reference evidence="2" key="1">
    <citation type="submission" date="2015-01" db="EMBL/GenBank/DDBJ databases">
        <authorList>
            <person name="Durling Mikael"/>
        </authorList>
    </citation>
    <scope>NUCLEOTIDE SEQUENCE</scope>
</reference>
<evidence type="ECO:0000259" key="1">
    <source>
        <dbReference type="Pfam" id="PF12146"/>
    </source>
</evidence>
<dbReference type="EMBL" id="CDPU01000007">
    <property type="protein sequence ID" value="CEO47445.1"/>
    <property type="molecule type" value="Genomic_DNA"/>
</dbReference>
<feature type="domain" description="Serine aminopeptidase S33" evidence="1">
    <location>
        <begin position="27"/>
        <end position="275"/>
    </location>
</feature>
<protein>
    <recommendedName>
        <fullName evidence="1">Serine aminopeptidase S33 domain-containing protein</fullName>
    </recommendedName>
</protein>
<dbReference type="InterPro" id="IPR029058">
    <property type="entry name" value="AB_hydrolase_fold"/>
</dbReference>
<dbReference type="InterPro" id="IPR022742">
    <property type="entry name" value="Hydrolase_4"/>
</dbReference>
<dbReference type="Gene3D" id="3.40.50.1820">
    <property type="entry name" value="alpha/beta hydrolase"/>
    <property type="match status" value="1"/>
</dbReference>
<sequence>MSTTTEGQFELQGGVKAYTKTWTPSGPIRAHLVFVHGFSEHINRYNDFFTTVAEQGIQVLAWDQRGWGRTSPSKADWGNSGPTTQVIADVAAFVKGSLAAREGKAPLFVMGHSMGGGEVCTLMGDPQYAELVGQVRGWMLECPFIGFVPSQEPSFLKVFFGRLAGRVFPHQKLKFSPPPEYLSRVPEVVESIRGDPMCHDTGTLEAMAGILDRTAVLASGTVPVGKEVRSLWLAHGTEDKVCSYDAAKKWFEAQKGLEDKTFVKYEGGYHQLHADLCKEQYGKDMIAWILERSEEGKPVEAKL</sequence>
<evidence type="ECO:0000313" key="2">
    <source>
        <dbReference type="EMBL" id="CEO47445.1"/>
    </source>
</evidence>